<sequence>MQTPALRQFLEEVGKVVHHLNSIAVGLSAVERGVAKKPTGLDISWNPADAVASGRQARAFALRSAIVMVSELLGEYIAQVASFPSCNDLVLPVKGERDQKIEAIAAFFSVTDAELILGALLIVHWRNRIIHRRSKADLTKAQREKFISCKEFLGRSYKNLDPTLLLKHFDSNSPTLKDTSSLVAMTINLVKAVDGAIREPSSKQEVMEWIAFLELEDQLDRVNRISSAKGKSTVGLKSFLSTHCPFLTGPYFTYVANEA</sequence>
<gene>
    <name evidence="1" type="ORF">CFBP498_05860</name>
    <name evidence="2" type="ORF">R4K57_15605</name>
</gene>
<dbReference type="Proteomes" id="UP000515406">
    <property type="component" value="Chromosome"/>
</dbReference>
<dbReference type="Proteomes" id="UP001187425">
    <property type="component" value="Unassembled WGS sequence"/>
</dbReference>
<evidence type="ECO:0000313" key="1">
    <source>
        <dbReference type="EMBL" id="CAD0304903.1"/>
    </source>
</evidence>
<keyword evidence="3" id="KW-1185">Reference proteome</keyword>
<evidence type="ECO:0000313" key="4">
    <source>
        <dbReference type="Proteomes" id="UP001187425"/>
    </source>
</evidence>
<dbReference type="EMBL" id="LR828257">
    <property type="protein sequence ID" value="CAD0304903.1"/>
    <property type="molecule type" value="Genomic_DNA"/>
</dbReference>
<evidence type="ECO:0000313" key="2">
    <source>
        <dbReference type="EMBL" id="MDV7249806.1"/>
    </source>
</evidence>
<accession>A0A6V7BRN3</accession>
<dbReference type="EMBL" id="LR828257">
    <property type="protein sequence ID" value="CAD0304909.1"/>
    <property type="molecule type" value="Genomic_DNA"/>
</dbReference>
<dbReference type="EMBL" id="JAWMQI010000063">
    <property type="protein sequence ID" value="MDV7249806.1"/>
    <property type="molecule type" value="Genomic_DNA"/>
</dbReference>
<name>A0A6V7BRN3_9XANT</name>
<reference evidence="2 4" key="2">
    <citation type="submission" date="2023-10" db="EMBL/GenBank/DDBJ databases">
        <title>A new tool for lettuce pathogen research.</title>
        <authorList>
            <person name="Horton K.N."/>
            <person name="Cseke L.J."/>
            <person name="Badiwe M."/>
            <person name="Tesfaye D."/>
            <person name="Klein A."/>
            <person name="Su J."/>
            <person name="Potnis N."/>
            <person name="Gassmann W."/>
        </authorList>
    </citation>
    <scope>NUCLEOTIDE SEQUENCE [LARGE SCALE GENOMIC DNA]</scope>
    <source>
        <strain evidence="2 4">JSKH1901</strain>
    </source>
</reference>
<dbReference type="GeneID" id="55514144"/>
<reference evidence="1 3" key="1">
    <citation type="submission" date="2020-07" db="EMBL/GenBank/DDBJ databases">
        <authorList>
            <person name="Pothier F. J."/>
        </authorList>
    </citation>
    <scope>NUCLEOTIDE SEQUENCE [LARGE SCALE GENOMIC DNA]</scope>
    <source>
        <strain evidence="1 3">CFBP 498</strain>
    </source>
</reference>
<protein>
    <submittedName>
        <fullName evidence="1">Uncharacterized protein</fullName>
    </submittedName>
</protein>
<dbReference type="AlphaFoldDB" id="A0A6V7BRN3"/>
<organism evidence="1 3">
    <name type="scientific">Xanthomonas hortorum pv. vitians</name>
    <dbReference type="NCBI Taxonomy" id="83224"/>
    <lineage>
        <taxon>Bacteria</taxon>
        <taxon>Pseudomonadati</taxon>
        <taxon>Pseudomonadota</taxon>
        <taxon>Gammaproteobacteria</taxon>
        <taxon>Lysobacterales</taxon>
        <taxon>Lysobacteraceae</taxon>
        <taxon>Xanthomonas</taxon>
    </lineage>
</organism>
<evidence type="ECO:0000313" key="3">
    <source>
        <dbReference type="Proteomes" id="UP000515406"/>
    </source>
</evidence>
<proteinExistence type="predicted"/>
<dbReference type="RefSeq" id="WP_154844294.1">
    <property type="nucleotide sequence ID" value="NZ_CP060399.1"/>
</dbReference>